<proteinExistence type="predicted"/>
<accession>A0A0H3KPT6</accession>
<keyword evidence="3" id="KW-1185">Reference proteome</keyword>
<dbReference type="Pfam" id="PF07045">
    <property type="entry name" value="DUF1330"/>
    <property type="match status" value="1"/>
</dbReference>
<sequence>MSAYWIAHVQVLDPVKYKDYTDLAPQAFKKFDAVFLARGGASQTLEGDAFERHVVIRFPDMDTALACYHSVEYRTAKAKRDGHCRAQISIVEGLED</sequence>
<dbReference type="EMBL" id="AP009387">
    <property type="protein sequence ID" value="BAG47248.1"/>
    <property type="molecule type" value="Genomic_DNA"/>
</dbReference>
<gene>
    <name evidence="2" type="ordered locus">BMULJ_05413</name>
</gene>
<evidence type="ECO:0000313" key="2">
    <source>
        <dbReference type="EMBL" id="BAG47248.1"/>
    </source>
</evidence>
<evidence type="ECO:0000313" key="3">
    <source>
        <dbReference type="Proteomes" id="UP000008815"/>
    </source>
</evidence>
<reference evidence="2 3" key="1">
    <citation type="submission" date="2007-04" db="EMBL/GenBank/DDBJ databases">
        <title>Complete genome sequence of Burkholderia multivorans ATCC 17616.</title>
        <authorList>
            <person name="Ohtsubo Y."/>
            <person name="Yamashita A."/>
            <person name="Kurokawa K."/>
            <person name="Takami H."/>
            <person name="Yuhara S."/>
            <person name="Nishiyama E."/>
            <person name="Endo R."/>
            <person name="Miyazaki R."/>
            <person name="Ono A."/>
            <person name="Yano K."/>
            <person name="Ito M."/>
            <person name="Sota M."/>
            <person name="Yuji N."/>
            <person name="Hattori M."/>
            <person name="Tsuda M."/>
        </authorList>
    </citation>
    <scope>NUCLEOTIDE SEQUENCE [LARGE SCALE GENOMIC DNA]</scope>
    <source>
        <strain evidence="3">ATCC 17616 / 249</strain>
    </source>
</reference>
<feature type="domain" description="DUF1330" evidence="1">
    <location>
        <begin position="2"/>
        <end position="94"/>
    </location>
</feature>
<dbReference type="GeneID" id="93168079"/>
<dbReference type="PANTHER" id="PTHR41521">
    <property type="match status" value="1"/>
</dbReference>
<dbReference type="AlphaFoldDB" id="A0A0H3KPT6"/>
<dbReference type="RefSeq" id="WP_012218430.1">
    <property type="nucleotide sequence ID" value="NC_010087.1"/>
</dbReference>
<dbReference type="Gene3D" id="3.30.70.100">
    <property type="match status" value="1"/>
</dbReference>
<dbReference type="Proteomes" id="UP000008815">
    <property type="component" value="Chromosome 3"/>
</dbReference>
<dbReference type="SUPFAM" id="SSF54909">
    <property type="entry name" value="Dimeric alpha+beta barrel"/>
    <property type="match status" value="1"/>
</dbReference>
<dbReference type="eggNOG" id="COG5470">
    <property type="taxonomic scope" value="Bacteria"/>
</dbReference>
<evidence type="ECO:0000259" key="1">
    <source>
        <dbReference type="Pfam" id="PF07045"/>
    </source>
</evidence>
<dbReference type="KEGG" id="bmj:BMULJ_05413"/>
<name>A0A0H3KPT6_BURM1</name>
<dbReference type="KEGG" id="bmu:Bmul_6118"/>
<dbReference type="PANTHER" id="PTHR41521:SF4">
    <property type="entry name" value="BLR0684 PROTEIN"/>
    <property type="match status" value="1"/>
</dbReference>
<dbReference type="STRING" id="395019.BMULJ_05413"/>
<protein>
    <recommendedName>
        <fullName evidence="1">DUF1330 domain-containing protein</fullName>
    </recommendedName>
</protein>
<dbReference type="InterPro" id="IPR010753">
    <property type="entry name" value="DUF1330"/>
</dbReference>
<dbReference type="InterPro" id="IPR011008">
    <property type="entry name" value="Dimeric_a/b-barrel"/>
</dbReference>
<dbReference type="HOGENOM" id="CLU_145407_3_0_4"/>
<organism evidence="2 3">
    <name type="scientific">Burkholderia multivorans (strain ATCC 17616 / 249)</name>
    <dbReference type="NCBI Taxonomy" id="395019"/>
    <lineage>
        <taxon>Bacteria</taxon>
        <taxon>Pseudomonadati</taxon>
        <taxon>Pseudomonadota</taxon>
        <taxon>Betaproteobacteria</taxon>
        <taxon>Burkholderiales</taxon>
        <taxon>Burkholderiaceae</taxon>
        <taxon>Burkholderia</taxon>
        <taxon>Burkholderia cepacia complex</taxon>
    </lineage>
</organism>